<proteinExistence type="predicted"/>
<gene>
    <name evidence="1" type="ORF">ElyMa_002707400</name>
</gene>
<evidence type="ECO:0000313" key="2">
    <source>
        <dbReference type="Proteomes" id="UP000762676"/>
    </source>
</evidence>
<sequence>MDIPAPVISLDMAAGIRRRRWTLAACVTQRWGGKEVVFAQQLAARSRLLGLPEASLHQRLEVFGEDPDYKTWCHELLELDKLSAHLSHHT</sequence>
<dbReference type="AlphaFoldDB" id="A0AAV4HDY9"/>
<protein>
    <submittedName>
        <fullName evidence="1">Uncharacterized protein</fullName>
    </submittedName>
</protein>
<organism evidence="1 2">
    <name type="scientific">Elysia marginata</name>
    <dbReference type="NCBI Taxonomy" id="1093978"/>
    <lineage>
        <taxon>Eukaryota</taxon>
        <taxon>Metazoa</taxon>
        <taxon>Spiralia</taxon>
        <taxon>Lophotrochozoa</taxon>
        <taxon>Mollusca</taxon>
        <taxon>Gastropoda</taxon>
        <taxon>Heterobranchia</taxon>
        <taxon>Euthyneura</taxon>
        <taxon>Panpulmonata</taxon>
        <taxon>Sacoglossa</taxon>
        <taxon>Placobranchoidea</taxon>
        <taxon>Plakobranchidae</taxon>
        <taxon>Elysia</taxon>
    </lineage>
</organism>
<comment type="caution">
    <text evidence="1">The sequence shown here is derived from an EMBL/GenBank/DDBJ whole genome shotgun (WGS) entry which is preliminary data.</text>
</comment>
<dbReference type="EMBL" id="BMAT01005562">
    <property type="protein sequence ID" value="GFR95944.1"/>
    <property type="molecule type" value="Genomic_DNA"/>
</dbReference>
<accession>A0AAV4HDY9</accession>
<reference evidence="1 2" key="1">
    <citation type="journal article" date="2021" name="Elife">
        <title>Chloroplast acquisition without the gene transfer in kleptoplastic sea slugs, Plakobranchus ocellatus.</title>
        <authorList>
            <person name="Maeda T."/>
            <person name="Takahashi S."/>
            <person name="Yoshida T."/>
            <person name="Shimamura S."/>
            <person name="Takaki Y."/>
            <person name="Nagai Y."/>
            <person name="Toyoda A."/>
            <person name="Suzuki Y."/>
            <person name="Arimoto A."/>
            <person name="Ishii H."/>
            <person name="Satoh N."/>
            <person name="Nishiyama T."/>
            <person name="Hasebe M."/>
            <person name="Maruyama T."/>
            <person name="Minagawa J."/>
            <person name="Obokata J."/>
            <person name="Shigenobu S."/>
        </authorList>
    </citation>
    <scope>NUCLEOTIDE SEQUENCE [LARGE SCALE GENOMIC DNA]</scope>
</reference>
<dbReference type="Proteomes" id="UP000762676">
    <property type="component" value="Unassembled WGS sequence"/>
</dbReference>
<evidence type="ECO:0000313" key="1">
    <source>
        <dbReference type="EMBL" id="GFR95944.1"/>
    </source>
</evidence>
<keyword evidence="2" id="KW-1185">Reference proteome</keyword>
<name>A0AAV4HDY9_9GAST</name>